<protein>
    <recommendedName>
        <fullName evidence="2">Heterokaryon incompatibility domain-containing protein</fullName>
    </recommendedName>
</protein>
<dbReference type="Proteomes" id="UP001224890">
    <property type="component" value="Unassembled WGS sequence"/>
</dbReference>
<feature type="compositionally biased region" description="Acidic residues" evidence="1">
    <location>
        <begin position="184"/>
        <end position="200"/>
    </location>
</feature>
<dbReference type="AlphaFoldDB" id="A0AAJ0ENK6"/>
<reference evidence="3" key="1">
    <citation type="submission" date="2021-06" db="EMBL/GenBank/DDBJ databases">
        <title>Comparative genomics, transcriptomics and evolutionary studies reveal genomic signatures of adaptation to plant cell wall in hemibiotrophic fungi.</title>
        <authorList>
            <consortium name="DOE Joint Genome Institute"/>
            <person name="Baroncelli R."/>
            <person name="Diaz J.F."/>
            <person name="Benocci T."/>
            <person name="Peng M."/>
            <person name="Battaglia E."/>
            <person name="Haridas S."/>
            <person name="Andreopoulos W."/>
            <person name="Labutti K."/>
            <person name="Pangilinan J."/>
            <person name="Floch G.L."/>
            <person name="Makela M.R."/>
            <person name="Henrissat B."/>
            <person name="Grigoriev I.V."/>
            <person name="Crouch J.A."/>
            <person name="De Vries R.P."/>
            <person name="Sukno S.A."/>
            <person name="Thon M.R."/>
        </authorList>
    </citation>
    <scope>NUCLEOTIDE SEQUENCE</scope>
    <source>
        <strain evidence="3">CBS 193.32</strain>
    </source>
</reference>
<gene>
    <name evidence="3" type="ORF">BDP55DRAFT_733930</name>
</gene>
<feature type="region of interest" description="Disordered" evidence="1">
    <location>
        <begin position="163"/>
        <end position="211"/>
    </location>
</feature>
<dbReference type="PANTHER" id="PTHR24148">
    <property type="entry name" value="ANKYRIN REPEAT DOMAIN-CONTAINING PROTEIN 39 HOMOLOG-RELATED"/>
    <property type="match status" value="1"/>
</dbReference>
<accession>A0AAJ0ENK6</accession>
<organism evidence="3 4">
    <name type="scientific">Colletotrichum godetiae</name>
    <dbReference type="NCBI Taxonomy" id="1209918"/>
    <lineage>
        <taxon>Eukaryota</taxon>
        <taxon>Fungi</taxon>
        <taxon>Dikarya</taxon>
        <taxon>Ascomycota</taxon>
        <taxon>Pezizomycotina</taxon>
        <taxon>Sordariomycetes</taxon>
        <taxon>Hypocreomycetidae</taxon>
        <taxon>Glomerellales</taxon>
        <taxon>Glomerellaceae</taxon>
        <taxon>Colletotrichum</taxon>
        <taxon>Colletotrichum acutatum species complex</taxon>
    </lineage>
</organism>
<dbReference type="RefSeq" id="XP_060423445.1">
    <property type="nucleotide sequence ID" value="XM_060580155.1"/>
</dbReference>
<dbReference type="EMBL" id="JAHMHR010000070">
    <property type="protein sequence ID" value="KAK1658681.1"/>
    <property type="molecule type" value="Genomic_DNA"/>
</dbReference>
<comment type="caution">
    <text evidence="3">The sequence shown here is derived from an EMBL/GenBank/DDBJ whole genome shotgun (WGS) entry which is preliminary data.</text>
</comment>
<dbReference type="InterPro" id="IPR010730">
    <property type="entry name" value="HET"/>
</dbReference>
<evidence type="ECO:0000313" key="4">
    <source>
        <dbReference type="Proteomes" id="UP001224890"/>
    </source>
</evidence>
<dbReference type="Pfam" id="PF06985">
    <property type="entry name" value="HET"/>
    <property type="match status" value="1"/>
</dbReference>
<evidence type="ECO:0000256" key="1">
    <source>
        <dbReference type="SAM" id="MobiDB-lite"/>
    </source>
</evidence>
<evidence type="ECO:0000259" key="2">
    <source>
        <dbReference type="Pfam" id="PF06985"/>
    </source>
</evidence>
<name>A0AAJ0ENK6_9PEZI</name>
<dbReference type="Pfam" id="PF26639">
    <property type="entry name" value="Het-6_barrel"/>
    <property type="match status" value="1"/>
</dbReference>
<proteinExistence type="predicted"/>
<feature type="domain" description="Heterokaryon incompatibility" evidence="2">
    <location>
        <begin position="70"/>
        <end position="144"/>
    </location>
</feature>
<sequence>MSPVYRRLKHGYIRLLTLLPGDVFDPLSCTLQEVLLESSPYFEAVSCAREAFDVSENLTIQACESNESPKFIPISSQILSLLFSLRSTVDARTLWIYEIRVEQADPSEKSTQAKLLRQIFESAVRVILWLGPTAEDGSNDRALTFLKRMAMHRKYNDRGEYLGGRRLGSDTSSECGDGRRAGISDEEADDDDDEKDDEGYESGPLSDNDLDIVDDRTSSIVSSDTRAFLERVNASEPLMSHSELLRTEIHQFFSGIGWFLRSKYRHYFVYGYWNPYRAWRISRAWERAVLAWELNRSRVGYIAFGRPVLYENHMDYFFQERYQADWEAVDRLLEHPWWSQTWTVLEVWCAKDRAVIQCGQRTIKWKTLQKALPFAEAWDDMGKTMIETKDVRMSEWPQLFERYARAFHLLKKRLMDGKLSDLLWNTWDRDVADPREKVFAMLSLASSFRCWSQPDYNRSVKQVFCAAARDIIRDENSLDILLAGGRIERQDEAISLPSWVPDWRREHSPLQGRPMPLVDQSRIQSLFVAGSIESLVVNGHGFTACADTKPVAWFSHDLDRLHVRAVFVDEVESTAPPHGSRSESGVKNTVNDACLVARAAFFDGKPNWWNKDEKDGLPGLVKSVLMAGSRGTMDEEEAIGETMIFRRFFITKDERYLCIGTQGTLPGDKIFIVAGCNLPLVLREHKRATNNGTALYELVGEAYVHGVMKGEFFASRKAKVGWEKYAWWRPPRKSEVNWEELVIQ</sequence>
<dbReference type="PANTHER" id="PTHR24148:SF73">
    <property type="entry name" value="HET DOMAIN PROTEIN (AFU_ORTHOLOGUE AFUA_8G01020)"/>
    <property type="match status" value="1"/>
</dbReference>
<dbReference type="InterPro" id="IPR052895">
    <property type="entry name" value="HetReg/Transcr_Mod"/>
</dbReference>
<evidence type="ECO:0000313" key="3">
    <source>
        <dbReference type="EMBL" id="KAK1658681.1"/>
    </source>
</evidence>
<dbReference type="GeneID" id="85464681"/>
<keyword evidence="4" id="KW-1185">Reference proteome</keyword>